<feature type="region of interest" description="Disordered" evidence="4">
    <location>
        <begin position="215"/>
        <end position="243"/>
    </location>
</feature>
<dbReference type="Proteomes" id="UP000261340">
    <property type="component" value="Unplaced"/>
</dbReference>
<dbReference type="GO" id="GO:0030687">
    <property type="term" value="C:preribosome, large subunit precursor"/>
    <property type="evidence" value="ECO:0007669"/>
    <property type="project" value="TreeGrafter"/>
</dbReference>
<dbReference type="AlphaFoldDB" id="A0A3Q0RWK8"/>
<dbReference type="GO" id="GO:0000470">
    <property type="term" value="P:maturation of LSU-rRNA"/>
    <property type="evidence" value="ECO:0007669"/>
    <property type="project" value="TreeGrafter"/>
</dbReference>
<feature type="compositionally biased region" description="Acidic residues" evidence="4">
    <location>
        <begin position="40"/>
        <end position="51"/>
    </location>
</feature>
<evidence type="ECO:0000313" key="6">
    <source>
        <dbReference type="Proteomes" id="UP000261340"/>
    </source>
</evidence>
<dbReference type="OMA" id="MPSHQDK"/>
<reference evidence="5" key="2">
    <citation type="submission" date="2025-09" db="UniProtKB">
        <authorList>
            <consortium name="Ensembl"/>
        </authorList>
    </citation>
    <scope>IDENTIFICATION</scope>
</reference>
<feature type="compositionally biased region" description="Polar residues" evidence="4">
    <location>
        <begin position="1"/>
        <end position="16"/>
    </location>
</feature>
<sequence>MVLWSQATDVESNSEGGSKRERADERVNDGRERETNHEEKEEDVSEYEEDGSNANTGWAEAMGKILWKKTTDTKSSILMMDKELDKIKAKERQEQLERKKQVDKKQAWEMMFREKPDIVKDRETERALQRIATRGVVQLFNAVRKHQKTMDDKVKEVGGSERKKAKIFCSVSKKDFIDVLRREEEGVRATGKTEKDAKPAWSVLSDDFMMGATMKDWDKNSDHEDEFHSERKSSPNKQLHVQK</sequence>
<feature type="compositionally biased region" description="Basic and acidic residues" evidence="4">
    <location>
        <begin position="17"/>
        <end position="39"/>
    </location>
</feature>
<feature type="coiled-coil region" evidence="3">
    <location>
        <begin position="79"/>
        <end position="106"/>
    </location>
</feature>
<keyword evidence="3" id="KW-0175">Coiled coil</keyword>
<dbReference type="Pfam" id="PF07890">
    <property type="entry name" value="Rrp15p"/>
    <property type="match status" value="1"/>
</dbReference>
<dbReference type="GO" id="GO:0000460">
    <property type="term" value="P:maturation of 5.8S rRNA"/>
    <property type="evidence" value="ECO:0007669"/>
    <property type="project" value="TreeGrafter"/>
</dbReference>
<organism evidence="5 6">
    <name type="scientific">Amphilophus citrinellus</name>
    <name type="common">Midas cichlid</name>
    <name type="synonym">Cichlasoma citrinellum</name>
    <dbReference type="NCBI Taxonomy" id="61819"/>
    <lineage>
        <taxon>Eukaryota</taxon>
        <taxon>Metazoa</taxon>
        <taxon>Chordata</taxon>
        <taxon>Craniata</taxon>
        <taxon>Vertebrata</taxon>
        <taxon>Euteleostomi</taxon>
        <taxon>Actinopterygii</taxon>
        <taxon>Neopterygii</taxon>
        <taxon>Teleostei</taxon>
        <taxon>Neoteleostei</taxon>
        <taxon>Acanthomorphata</taxon>
        <taxon>Ovalentaria</taxon>
        <taxon>Cichlomorphae</taxon>
        <taxon>Cichliformes</taxon>
        <taxon>Cichlidae</taxon>
        <taxon>New World cichlids</taxon>
        <taxon>Cichlasomatinae</taxon>
        <taxon>Heroini</taxon>
        <taxon>Amphilophus</taxon>
    </lineage>
</organism>
<evidence type="ECO:0000256" key="3">
    <source>
        <dbReference type="SAM" id="Coils"/>
    </source>
</evidence>
<dbReference type="InterPro" id="IPR012459">
    <property type="entry name" value="Rrp15"/>
</dbReference>
<proteinExistence type="inferred from homology"/>
<evidence type="ECO:0000256" key="2">
    <source>
        <dbReference type="ARBA" id="ARBA00017475"/>
    </source>
</evidence>
<dbReference type="Ensembl" id="ENSACIT00000013024.1">
    <property type="protein sequence ID" value="ENSACIP00000012670.1"/>
    <property type="gene ID" value="ENSACIG00000009843.1"/>
</dbReference>
<name>A0A3Q0RWK8_AMPCI</name>
<protein>
    <recommendedName>
        <fullName evidence="2">RRP15-like protein</fullName>
    </recommendedName>
</protein>
<dbReference type="PANTHER" id="PTHR13245">
    <property type="entry name" value="RRP15-LIKE PROTEIN"/>
    <property type="match status" value="1"/>
</dbReference>
<comment type="similarity">
    <text evidence="1">Belongs to the RRP15 family.</text>
</comment>
<feature type="compositionally biased region" description="Basic and acidic residues" evidence="4">
    <location>
        <begin position="215"/>
        <end position="233"/>
    </location>
</feature>
<accession>A0A3Q0RWK8</accession>
<dbReference type="PANTHER" id="PTHR13245:SF14">
    <property type="entry name" value="RRP15-LIKE PROTEIN"/>
    <property type="match status" value="1"/>
</dbReference>
<dbReference type="GeneTree" id="ENSGT00390000001960"/>
<evidence type="ECO:0000256" key="4">
    <source>
        <dbReference type="SAM" id="MobiDB-lite"/>
    </source>
</evidence>
<keyword evidence="6" id="KW-1185">Reference proteome</keyword>
<feature type="region of interest" description="Disordered" evidence="4">
    <location>
        <begin position="1"/>
        <end position="56"/>
    </location>
</feature>
<reference evidence="5" key="1">
    <citation type="submission" date="2025-08" db="UniProtKB">
        <authorList>
            <consortium name="Ensembl"/>
        </authorList>
    </citation>
    <scope>IDENTIFICATION</scope>
</reference>
<evidence type="ECO:0000256" key="1">
    <source>
        <dbReference type="ARBA" id="ARBA00007462"/>
    </source>
</evidence>
<evidence type="ECO:0000313" key="5">
    <source>
        <dbReference type="Ensembl" id="ENSACIP00000012670.1"/>
    </source>
</evidence>